<protein>
    <submittedName>
        <fullName evidence="2">Uncharacterized protein</fullName>
    </submittedName>
</protein>
<dbReference type="AlphaFoldDB" id="A0A0L0F6A1"/>
<reference evidence="2 3" key="1">
    <citation type="submission" date="2011-02" db="EMBL/GenBank/DDBJ databases">
        <title>The Genome Sequence of Sphaeroforma arctica JP610.</title>
        <authorList>
            <consortium name="The Broad Institute Genome Sequencing Platform"/>
            <person name="Russ C."/>
            <person name="Cuomo C."/>
            <person name="Young S.K."/>
            <person name="Zeng Q."/>
            <person name="Gargeya S."/>
            <person name="Alvarado L."/>
            <person name="Berlin A."/>
            <person name="Chapman S.B."/>
            <person name="Chen Z."/>
            <person name="Freedman E."/>
            <person name="Gellesch M."/>
            <person name="Goldberg J."/>
            <person name="Griggs A."/>
            <person name="Gujja S."/>
            <person name="Heilman E."/>
            <person name="Heiman D."/>
            <person name="Howarth C."/>
            <person name="Mehta T."/>
            <person name="Neiman D."/>
            <person name="Pearson M."/>
            <person name="Roberts A."/>
            <person name="Saif S."/>
            <person name="Shea T."/>
            <person name="Shenoy N."/>
            <person name="Sisk P."/>
            <person name="Stolte C."/>
            <person name="Sykes S."/>
            <person name="White J."/>
            <person name="Yandava C."/>
            <person name="Burger G."/>
            <person name="Gray M.W."/>
            <person name="Holland P.W.H."/>
            <person name="King N."/>
            <person name="Lang F.B.F."/>
            <person name="Roger A.J."/>
            <person name="Ruiz-Trillo I."/>
            <person name="Haas B."/>
            <person name="Nusbaum C."/>
            <person name="Birren B."/>
        </authorList>
    </citation>
    <scope>NUCLEOTIDE SEQUENCE [LARGE SCALE GENOMIC DNA]</scope>
    <source>
        <strain evidence="2 3">JP610</strain>
    </source>
</reference>
<dbReference type="GeneID" id="25915792"/>
<sequence length="124" mass="12730">MAGADEVSSVNASASPHVNELPATTTDNEAEMLISTDAEPIGTQQITTTAGTISSTMDTQIGTTDTTGTQASRFEVQTSSNVYPSGGNSQELLEPSAASPYQYVATAQKSTAVGHAVTGNFVKQ</sequence>
<gene>
    <name evidence="2" type="ORF">SARC_15288</name>
</gene>
<evidence type="ECO:0000256" key="1">
    <source>
        <dbReference type="SAM" id="MobiDB-lite"/>
    </source>
</evidence>
<dbReference type="Proteomes" id="UP000054560">
    <property type="component" value="Unassembled WGS sequence"/>
</dbReference>
<name>A0A0L0F6A1_9EUKA</name>
<feature type="region of interest" description="Disordered" evidence="1">
    <location>
        <begin position="1"/>
        <end position="30"/>
    </location>
</feature>
<feature type="region of interest" description="Disordered" evidence="1">
    <location>
        <begin position="49"/>
        <end position="70"/>
    </location>
</feature>
<evidence type="ECO:0000313" key="3">
    <source>
        <dbReference type="Proteomes" id="UP000054560"/>
    </source>
</evidence>
<feature type="compositionally biased region" description="Polar residues" evidence="1">
    <location>
        <begin position="8"/>
        <end position="27"/>
    </location>
</feature>
<dbReference type="EMBL" id="KQ247481">
    <property type="protein sequence ID" value="KNC72159.1"/>
    <property type="molecule type" value="Genomic_DNA"/>
</dbReference>
<feature type="non-terminal residue" evidence="2">
    <location>
        <position position="124"/>
    </location>
</feature>
<organism evidence="2 3">
    <name type="scientific">Sphaeroforma arctica JP610</name>
    <dbReference type="NCBI Taxonomy" id="667725"/>
    <lineage>
        <taxon>Eukaryota</taxon>
        <taxon>Ichthyosporea</taxon>
        <taxon>Ichthyophonida</taxon>
        <taxon>Sphaeroforma</taxon>
    </lineage>
</organism>
<evidence type="ECO:0000313" key="2">
    <source>
        <dbReference type="EMBL" id="KNC72159.1"/>
    </source>
</evidence>
<accession>A0A0L0F6A1</accession>
<keyword evidence="3" id="KW-1185">Reference proteome</keyword>
<proteinExistence type="predicted"/>
<dbReference type="RefSeq" id="XP_014146061.1">
    <property type="nucleotide sequence ID" value="XM_014290586.1"/>
</dbReference>